<dbReference type="GeneID" id="96903892"/>
<dbReference type="RefSeq" id="XP_003676620.1">
    <property type="nucleotide sequence ID" value="XM_003676572.1"/>
</dbReference>
<feature type="region of interest" description="Disordered" evidence="3">
    <location>
        <begin position="254"/>
        <end position="281"/>
    </location>
</feature>
<dbReference type="HOGENOM" id="CLU_042558_0_0_1"/>
<dbReference type="PANTHER" id="PTHR48025:SF1">
    <property type="entry name" value="RRM DOMAIN-CONTAINING PROTEIN"/>
    <property type="match status" value="1"/>
</dbReference>
<evidence type="ECO:0000256" key="3">
    <source>
        <dbReference type="SAM" id="MobiDB-lite"/>
    </source>
</evidence>
<sequence length="322" mass="36290">MSTNGDSNVDPIEITTHKLVFTNVRFNTSDAELEELLKPFGKVSVLTPTESLFGFRGTKVVSIGYAYVIFETPQLAATAFNELHKTEFKGRTLYIKPYEEFIPFGWRTKWKKKVRNEEDAVDTQLIQPKKVSKKETSTDILYCSKLPKDVTDEKIRALFREFNPQEIWIYKQRTNSKCLPITSQITAALVKVNTTENVEAIAAKLTFKKIMNKRIRVAPALVEKVKEIRSIADQLANTESAETIEEVLVVQDADDNNADESSTTPLLIPESNEGSNPVLPKAMNETNISLSMTSSTEVEREEENVAVLVKNKNAETLVLPQE</sequence>
<dbReference type="Gene3D" id="3.30.70.330">
    <property type="match status" value="2"/>
</dbReference>
<evidence type="ECO:0000256" key="1">
    <source>
        <dbReference type="ARBA" id="ARBA00022884"/>
    </source>
</evidence>
<dbReference type="STRING" id="1064592.G0VFJ4"/>
<evidence type="ECO:0000313" key="5">
    <source>
        <dbReference type="EMBL" id="CCC70260.1"/>
    </source>
</evidence>
<dbReference type="PROSITE" id="PS50102">
    <property type="entry name" value="RRM"/>
    <property type="match status" value="1"/>
</dbReference>
<dbReference type="InterPro" id="IPR000504">
    <property type="entry name" value="RRM_dom"/>
</dbReference>
<dbReference type="OrthoDB" id="439808at2759"/>
<keyword evidence="6" id="KW-1185">Reference proteome</keyword>
<dbReference type="GO" id="GO:0003729">
    <property type="term" value="F:mRNA binding"/>
    <property type="evidence" value="ECO:0007669"/>
    <property type="project" value="TreeGrafter"/>
</dbReference>
<evidence type="ECO:0000313" key="6">
    <source>
        <dbReference type="Proteomes" id="UP000001640"/>
    </source>
</evidence>
<proteinExistence type="predicted"/>
<dbReference type="PANTHER" id="PTHR48025">
    <property type="entry name" value="OS02G0815200 PROTEIN"/>
    <property type="match status" value="1"/>
</dbReference>
<reference key="2">
    <citation type="submission" date="2011-08" db="EMBL/GenBank/DDBJ databases">
        <title>Genome sequence of Naumovozyma castellii.</title>
        <authorList>
            <person name="Gordon J.L."/>
            <person name="Armisen D."/>
            <person name="Proux-Wera E."/>
            <person name="OhEigeartaigh S.S."/>
            <person name="Byrne K.P."/>
            <person name="Wolfe K.H."/>
        </authorList>
    </citation>
    <scope>NUCLEOTIDE SEQUENCE</scope>
    <source>
        <strain>Type strain:CBS 4309</strain>
    </source>
</reference>
<evidence type="ECO:0000259" key="4">
    <source>
        <dbReference type="PROSITE" id="PS50102"/>
    </source>
</evidence>
<gene>
    <name evidence="5" type="primary">NCAS0E01900</name>
    <name evidence="5" type="ordered locus">NCAS_0E01900</name>
</gene>
<reference evidence="5 6" key="1">
    <citation type="journal article" date="2011" name="Proc. Natl. Acad. Sci. U.S.A.">
        <title>Evolutionary erosion of yeast sex chromosomes by mating-type switching accidents.</title>
        <authorList>
            <person name="Gordon J.L."/>
            <person name="Armisen D."/>
            <person name="Proux-Wera E."/>
            <person name="Oheigeartaigh S.S."/>
            <person name="Byrne K.P."/>
            <person name="Wolfe K.H."/>
        </authorList>
    </citation>
    <scope>NUCLEOTIDE SEQUENCE [LARGE SCALE GENOMIC DNA]</scope>
    <source>
        <strain evidence="6">ATCC 76901 / BCRC 22586 / CBS 4309 / NBRC 1992 / NRRL Y-12630</strain>
    </source>
</reference>
<dbReference type="FunCoup" id="G0VFJ4">
    <property type="interactions" value="214"/>
</dbReference>
<dbReference type="InterPro" id="IPR035979">
    <property type="entry name" value="RBD_domain_sf"/>
</dbReference>
<dbReference type="AlphaFoldDB" id="G0VFJ4"/>
<dbReference type="eggNOG" id="ENOG502RZDM">
    <property type="taxonomic scope" value="Eukaryota"/>
</dbReference>
<dbReference type="OMA" id="IWIFRTR"/>
<accession>G0VFJ4</accession>
<dbReference type="GO" id="GO:0005634">
    <property type="term" value="C:nucleus"/>
    <property type="evidence" value="ECO:0007669"/>
    <property type="project" value="TreeGrafter"/>
</dbReference>
<dbReference type="SUPFAM" id="SSF54928">
    <property type="entry name" value="RNA-binding domain, RBD"/>
    <property type="match status" value="2"/>
</dbReference>
<dbReference type="InterPro" id="IPR050502">
    <property type="entry name" value="Euk_RNA-bind_prot"/>
</dbReference>
<dbReference type="Proteomes" id="UP000001640">
    <property type="component" value="Chromosome 5"/>
</dbReference>
<dbReference type="InterPro" id="IPR012677">
    <property type="entry name" value="Nucleotide-bd_a/b_plait_sf"/>
</dbReference>
<evidence type="ECO:0000256" key="2">
    <source>
        <dbReference type="PROSITE-ProRule" id="PRU00176"/>
    </source>
</evidence>
<feature type="domain" description="RRM" evidence="4">
    <location>
        <begin position="17"/>
        <end position="100"/>
    </location>
</feature>
<organism evidence="5 6">
    <name type="scientific">Naumovozyma castellii</name>
    <name type="common">Yeast</name>
    <name type="synonym">Saccharomyces castellii</name>
    <dbReference type="NCBI Taxonomy" id="27288"/>
    <lineage>
        <taxon>Eukaryota</taxon>
        <taxon>Fungi</taxon>
        <taxon>Dikarya</taxon>
        <taxon>Ascomycota</taxon>
        <taxon>Saccharomycotina</taxon>
        <taxon>Saccharomycetes</taxon>
        <taxon>Saccharomycetales</taxon>
        <taxon>Saccharomycetaceae</taxon>
        <taxon>Naumovozyma</taxon>
    </lineage>
</organism>
<dbReference type="EMBL" id="HE576756">
    <property type="protein sequence ID" value="CCC70260.1"/>
    <property type="molecule type" value="Genomic_DNA"/>
</dbReference>
<dbReference type="Pfam" id="PF00076">
    <property type="entry name" value="RRM_1"/>
    <property type="match status" value="2"/>
</dbReference>
<protein>
    <recommendedName>
        <fullName evidence="4">RRM domain-containing protein</fullName>
    </recommendedName>
</protein>
<name>G0VFJ4_NAUCA</name>
<keyword evidence="1 2" id="KW-0694">RNA-binding</keyword>
<dbReference type="InParanoid" id="G0VFJ4"/>
<dbReference type="SMART" id="SM00360">
    <property type="entry name" value="RRM"/>
    <property type="match status" value="2"/>
</dbReference>
<dbReference type="KEGG" id="ncs:NCAS_0E01900"/>